<dbReference type="PROSITE" id="PS51819">
    <property type="entry name" value="VOC"/>
    <property type="match status" value="1"/>
</dbReference>
<name>A0A561TTP5_9ACTN</name>
<dbReference type="EMBL" id="VIWT01000003">
    <property type="protein sequence ID" value="TWF90468.1"/>
    <property type="molecule type" value="Genomic_DNA"/>
</dbReference>
<organism evidence="2 3">
    <name type="scientific">Kitasatospora viridis</name>
    <dbReference type="NCBI Taxonomy" id="281105"/>
    <lineage>
        <taxon>Bacteria</taxon>
        <taxon>Bacillati</taxon>
        <taxon>Actinomycetota</taxon>
        <taxon>Actinomycetes</taxon>
        <taxon>Kitasatosporales</taxon>
        <taxon>Streptomycetaceae</taxon>
        <taxon>Kitasatospora</taxon>
    </lineage>
</organism>
<proteinExistence type="predicted"/>
<dbReference type="GO" id="GO:0016829">
    <property type="term" value="F:lyase activity"/>
    <property type="evidence" value="ECO:0007669"/>
    <property type="project" value="UniProtKB-KW"/>
</dbReference>
<sequence>MADNFKAIIYPVKDLEKAKALFTTLLGAQPDQDAPYYVGWTIDGQNIGLNPHGFDQGMTGPVPYVDVADLEARIDALTAAGASVRQQPTDVGGGLRIATVEDADGNIIGLRG</sequence>
<evidence type="ECO:0000313" key="3">
    <source>
        <dbReference type="Proteomes" id="UP000317940"/>
    </source>
</evidence>
<comment type="caution">
    <text evidence="2">The sequence shown here is derived from an EMBL/GenBank/DDBJ whole genome shotgun (WGS) entry which is preliminary data.</text>
</comment>
<dbReference type="Proteomes" id="UP000317940">
    <property type="component" value="Unassembled WGS sequence"/>
</dbReference>
<keyword evidence="2" id="KW-0456">Lyase</keyword>
<keyword evidence="3" id="KW-1185">Reference proteome</keyword>
<dbReference type="InterPro" id="IPR037523">
    <property type="entry name" value="VOC_core"/>
</dbReference>
<reference evidence="2 3" key="1">
    <citation type="submission" date="2019-06" db="EMBL/GenBank/DDBJ databases">
        <title>Sequencing the genomes of 1000 actinobacteria strains.</title>
        <authorList>
            <person name="Klenk H.-P."/>
        </authorList>
    </citation>
    <scope>NUCLEOTIDE SEQUENCE [LARGE SCALE GENOMIC DNA]</scope>
    <source>
        <strain evidence="2 3">DSM 44826</strain>
    </source>
</reference>
<evidence type="ECO:0000259" key="1">
    <source>
        <dbReference type="PROSITE" id="PS51819"/>
    </source>
</evidence>
<dbReference type="RefSeq" id="WP_145909665.1">
    <property type="nucleotide sequence ID" value="NZ_BAAAMZ010000001.1"/>
</dbReference>
<dbReference type="Gene3D" id="3.10.180.10">
    <property type="entry name" value="2,3-Dihydroxybiphenyl 1,2-Dioxygenase, domain 1"/>
    <property type="match status" value="1"/>
</dbReference>
<dbReference type="SUPFAM" id="SSF54593">
    <property type="entry name" value="Glyoxalase/Bleomycin resistance protein/Dihydroxybiphenyl dioxygenase"/>
    <property type="match status" value="1"/>
</dbReference>
<dbReference type="Pfam" id="PF00903">
    <property type="entry name" value="Glyoxalase"/>
    <property type="match status" value="1"/>
</dbReference>
<evidence type="ECO:0000313" key="2">
    <source>
        <dbReference type="EMBL" id="TWF90468.1"/>
    </source>
</evidence>
<feature type="domain" description="VOC" evidence="1">
    <location>
        <begin position="4"/>
        <end position="112"/>
    </location>
</feature>
<dbReference type="OrthoDB" id="4565236at2"/>
<accession>A0A561TTP5</accession>
<dbReference type="InterPro" id="IPR029068">
    <property type="entry name" value="Glyas_Bleomycin-R_OHBP_Dase"/>
</dbReference>
<gene>
    <name evidence="2" type="ORF">FHX73_13515</name>
</gene>
<dbReference type="InterPro" id="IPR004360">
    <property type="entry name" value="Glyas_Fos-R_dOase_dom"/>
</dbReference>
<dbReference type="AlphaFoldDB" id="A0A561TTP5"/>
<protein>
    <submittedName>
        <fullName evidence="2">Putative enzyme related to lactoylglutathione lyase</fullName>
    </submittedName>
</protein>